<dbReference type="EMBL" id="GDQN01011436">
    <property type="protein sequence ID" value="JAT79618.1"/>
    <property type="molecule type" value="Transcribed_RNA"/>
</dbReference>
<reference evidence="1" key="1">
    <citation type="submission" date="2015-09" db="EMBL/GenBank/DDBJ databases">
        <title>De novo assembly of Pectinophora gossypiella (Pink Bollworm) gut transcriptome.</title>
        <authorList>
            <person name="Tassone E.E."/>
        </authorList>
    </citation>
    <scope>NUCLEOTIDE SEQUENCE</scope>
</reference>
<accession>A0A1E1VY09</accession>
<evidence type="ECO:0000313" key="1">
    <source>
        <dbReference type="EMBL" id="JAT79618.1"/>
    </source>
</evidence>
<organism evidence="1">
    <name type="scientific">Pectinophora gossypiella</name>
    <name type="common">Cotton pink bollworm</name>
    <name type="synonym">Depressaria gossypiella</name>
    <dbReference type="NCBI Taxonomy" id="13191"/>
    <lineage>
        <taxon>Eukaryota</taxon>
        <taxon>Metazoa</taxon>
        <taxon>Ecdysozoa</taxon>
        <taxon>Arthropoda</taxon>
        <taxon>Hexapoda</taxon>
        <taxon>Insecta</taxon>
        <taxon>Pterygota</taxon>
        <taxon>Neoptera</taxon>
        <taxon>Endopterygota</taxon>
        <taxon>Lepidoptera</taxon>
        <taxon>Glossata</taxon>
        <taxon>Ditrysia</taxon>
        <taxon>Gelechioidea</taxon>
        <taxon>Gelechiidae</taxon>
        <taxon>Apatetrinae</taxon>
        <taxon>Pectinophora</taxon>
    </lineage>
</organism>
<name>A0A1E1VY09_PECGO</name>
<dbReference type="OrthoDB" id="8006889at2759"/>
<sequence length="127" mass="14531">MAEFNANINFLLKDELIHELSIRNVKVDRDNTVEQLRKLFRQTCKQARRGSIVVPSEGFECDLDDEHKTLTSKINEIISCLSSPDKSPSAHQRILGRAQYLLLRLSRIERPADDLEKLKTSLLLSLA</sequence>
<dbReference type="AlphaFoldDB" id="A0A1E1VY09"/>
<protein>
    <submittedName>
        <fullName evidence="1">Uncharacterized protein</fullName>
    </submittedName>
</protein>
<feature type="non-terminal residue" evidence="1">
    <location>
        <position position="127"/>
    </location>
</feature>
<gene>
    <name evidence="1" type="ORF">g.16270</name>
</gene>
<proteinExistence type="predicted"/>